<proteinExistence type="predicted"/>
<evidence type="ECO:0000313" key="3">
    <source>
        <dbReference type="Proteomes" id="UP000278970"/>
    </source>
</evidence>
<sequence length="33" mass="3961">MTTDIKTEIGHRVRQEHERHKLTREEVCGQKLT</sequence>
<dbReference type="EMBL" id="RJNS01000006">
    <property type="protein sequence ID" value="RSI80586.1"/>
    <property type="molecule type" value="Genomic_DNA"/>
</dbReference>
<comment type="caution">
    <text evidence="2">The sequence shown here is derived from an EMBL/GenBank/DDBJ whole genome shotgun (WGS) entry which is preliminary data.</text>
</comment>
<organism evidence="2 3">
    <name type="scientific">Streptococcus mitis</name>
    <dbReference type="NCBI Taxonomy" id="28037"/>
    <lineage>
        <taxon>Bacteria</taxon>
        <taxon>Bacillati</taxon>
        <taxon>Bacillota</taxon>
        <taxon>Bacilli</taxon>
        <taxon>Lactobacillales</taxon>
        <taxon>Streptococcaceae</taxon>
        <taxon>Streptococcus</taxon>
        <taxon>Streptococcus mitis group</taxon>
    </lineage>
</organism>
<dbReference type="Proteomes" id="UP000278970">
    <property type="component" value="Unassembled WGS sequence"/>
</dbReference>
<name>A0A428CP63_STRMT</name>
<dbReference type="AlphaFoldDB" id="A0A428CP63"/>
<feature type="region of interest" description="Disordered" evidence="1">
    <location>
        <begin position="1"/>
        <end position="33"/>
    </location>
</feature>
<protein>
    <submittedName>
        <fullName evidence="2">Uncharacterized protein</fullName>
    </submittedName>
</protein>
<reference evidence="2 3" key="1">
    <citation type="submission" date="2018-11" db="EMBL/GenBank/DDBJ databases">
        <title>Species Designations Belie Phenotypic and Genotypic Heterogeneity in Oral Streptococci.</title>
        <authorList>
            <person name="Velsko I."/>
        </authorList>
    </citation>
    <scope>NUCLEOTIDE SEQUENCE [LARGE SCALE GENOMIC DNA]</scope>
    <source>
        <strain evidence="2 3">BCA11</strain>
    </source>
</reference>
<evidence type="ECO:0000313" key="2">
    <source>
        <dbReference type="EMBL" id="RSI80586.1"/>
    </source>
</evidence>
<accession>A0A428CP63</accession>
<evidence type="ECO:0000256" key="1">
    <source>
        <dbReference type="SAM" id="MobiDB-lite"/>
    </source>
</evidence>
<gene>
    <name evidence="2" type="ORF">D8854_08890</name>
</gene>